<dbReference type="Proteomes" id="UP001199795">
    <property type="component" value="Unassembled WGS sequence"/>
</dbReference>
<gene>
    <name evidence="9" type="ORF">L3X37_01570</name>
</gene>
<accession>A0AAE3JJJ1</accession>
<dbReference type="Gene3D" id="1.25.40.390">
    <property type="match status" value="1"/>
</dbReference>
<dbReference type="GO" id="GO:0009279">
    <property type="term" value="C:cell outer membrane"/>
    <property type="evidence" value="ECO:0007669"/>
    <property type="project" value="UniProtKB-SubCell"/>
</dbReference>
<keyword evidence="4" id="KW-0472">Membrane</keyword>
<evidence type="ECO:0000313" key="9">
    <source>
        <dbReference type="EMBL" id="MCF7567053.1"/>
    </source>
</evidence>
<dbReference type="EMBL" id="JAKKDU010000002">
    <property type="protein sequence ID" value="MCF7567053.1"/>
    <property type="molecule type" value="Genomic_DNA"/>
</dbReference>
<dbReference type="InterPro" id="IPR011990">
    <property type="entry name" value="TPR-like_helical_dom_sf"/>
</dbReference>
<dbReference type="Pfam" id="PF07980">
    <property type="entry name" value="SusD_RagB"/>
    <property type="match status" value="1"/>
</dbReference>
<comment type="similarity">
    <text evidence="2">Belongs to the SusD family.</text>
</comment>
<feature type="domain" description="RagB/SusD" evidence="7">
    <location>
        <begin position="271"/>
        <end position="518"/>
    </location>
</feature>
<evidence type="ECO:0000259" key="8">
    <source>
        <dbReference type="Pfam" id="PF14322"/>
    </source>
</evidence>
<evidence type="ECO:0000256" key="3">
    <source>
        <dbReference type="ARBA" id="ARBA00022729"/>
    </source>
</evidence>
<feature type="signal peptide" evidence="6">
    <location>
        <begin position="1"/>
        <end position="22"/>
    </location>
</feature>
<evidence type="ECO:0000259" key="7">
    <source>
        <dbReference type="Pfam" id="PF07980"/>
    </source>
</evidence>
<keyword evidence="5" id="KW-0998">Cell outer membrane</keyword>
<evidence type="ECO:0000256" key="2">
    <source>
        <dbReference type="ARBA" id="ARBA00006275"/>
    </source>
</evidence>
<organism evidence="9 10">
    <name type="scientific">Wocania arenilitoris</name>
    <dbReference type="NCBI Taxonomy" id="2044858"/>
    <lineage>
        <taxon>Bacteria</taxon>
        <taxon>Pseudomonadati</taxon>
        <taxon>Bacteroidota</taxon>
        <taxon>Flavobacteriia</taxon>
        <taxon>Flavobacteriales</taxon>
        <taxon>Flavobacteriaceae</taxon>
        <taxon>Wocania</taxon>
    </lineage>
</organism>
<evidence type="ECO:0000256" key="5">
    <source>
        <dbReference type="ARBA" id="ARBA00023237"/>
    </source>
</evidence>
<comment type="subcellular location">
    <subcellularLocation>
        <location evidence="1">Cell outer membrane</location>
    </subcellularLocation>
</comment>
<keyword evidence="10" id="KW-1185">Reference proteome</keyword>
<proteinExistence type="inferred from homology"/>
<dbReference type="RefSeq" id="WP_237238417.1">
    <property type="nucleotide sequence ID" value="NZ_JAKKDU010000002.1"/>
</dbReference>
<name>A0AAE3JJJ1_9FLAO</name>
<evidence type="ECO:0000256" key="1">
    <source>
        <dbReference type="ARBA" id="ARBA00004442"/>
    </source>
</evidence>
<feature type="domain" description="SusD-like N-terminal" evidence="8">
    <location>
        <begin position="92"/>
        <end position="229"/>
    </location>
</feature>
<dbReference type="InterPro" id="IPR012944">
    <property type="entry name" value="SusD_RagB_dom"/>
</dbReference>
<sequence length="518" mass="58973">MKKIKVYNYYLLVASISLLLLSCNDDYLKPANINTLTEQSFWLTKDHATQGVIAAYSAGLQGWNGSKWTFIEEMMVAFTYKSDENWRRAPRGYGATIVNFTYGTDVSSFTNIWRSYYAGIARANSVIERVPGIESMEQADKDGIVGEAKFLRAFFHFQLQHYFKSIPLVLEVPGSREDFAVSQSTRAAVIAQVIQDLEDAYNLLPSSRPDSELGRVTKWTAKAMLGKTHLFEENWSEAATAFQDVVNNSGHALNANYEDNFNGTIKNNNTNETLFAIQWSGDLAGGNDERSAIDYEVTPGALGGWSLYVPSEWLYQEYMKDTTATGEPSKRVFESIFFDHPNSSMNRVKNRGSATWDEVADENRLVNERPAWWKKYAYDDDDVNYTGFSQPVIRFSDVLLMYAEALNEDGNTPQAIIEVNKVRTRAGSVLLSGLSQSELRQHIRHHERPIELAFEHGIRWMDTYRWAEGSTAKEPLKQTLTAHGKQWVENFVEGKHNYYPIPFFDISKNPNLVQLDNY</sequence>
<reference evidence="9" key="1">
    <citation type="submission" date="2022-01" db="EMBL/GenBank/DDBJ databases">
        <title>Draft genome sequence of Sabulilitoribacter arenilitoris KCTC 52401.</title>
        <authorList>
            <person name="Oh J.-S."/>
        </authorList>
    </citation>
    <scope>NUCLEOTIDE SEQUENCE</scope>
    <source>
        <strain evidence="9">HMF6543</strain>
    </source>
</reference>
<dbReference type="PROSITE" id="PS51257">
    <property type="entry name" value="PROKAR_LIPOPROTEIN"/>
    <property type="match status" value="1"/>
</dbReference>
<evidence type="ECO:0000256" key="6">
    <source>
        <dbReference type="SAM" id="SignalP"/>
    </source>
</evidence>
<dbReference type="SUPFAM" id="SSF48452">
    <property type="entry name" value="TPR-like"/>
    <property type="match status" value="1"/>
</dbReference>
<evidence type="ECO:0000256" key="4">
    <source>
        <dbReference type="ARBA" id="ARBA00023136"/>
    </source>
</evidence>
<feature type="chain" id="PRO_5042071121" evidence="6">
    <location>
        <begin position="23"/>
        <end position="518"/>
    </location>
</feature>
<dbReference type="AlphaFoldDB" id="A0AAE3JJJ1"/>
<dbReference type="InterPro" id="IPR033985">
    <property type="entry name" value="SusD-like_N"/>
</dbReference>
<protein>
    <submittedName>
        <fullName evidence="9">RagB/SusD family nutrient uptake outer membrane protein</fullName>
    </submittedName>
</protein>
<dbReference type="Pfam" id="PF14322">
    <property type="entry name" value="SusD-like_3"/>
    <property type="match status" value="1"/>
</dbReference>
<comment type="caution">
    <text evidence="9">The sequence shown here is derived from an EMBL/GenBank/DDBJ whole genome shotgun (WGS) entry which is preliminary data.</text>
</comment>
<evidence type="ECO:0000313" key="10">
    <source>
        <dbReference type="Proteomes" id="UP001199795"/>
    </source>
</evidence>
<keyword evidence="3 6" id="KW-0732">Signal</keyword>